<evidence type="ECO:0000256" key="4">
    <source>
        <dbReference type="ARBA" id="ARBA00022723"/>
    </source>
</evidence>
<feature type="region of interest" description="Disordered" evidence="13">
    <location>
        <begin position="188"/>
        <end position="240"/>
    </location>
</feature>
<dbReference type="Pfam" id="PF25491">
    <property type="entry name" value="CCHC_BCL-11A"/>
    <property type="match status" value="1"/>
</dbReference>
<reference evidence="15 16" key="1">
    <citation type="submission" date="2024-05" db="EMBL/GenBank/DDBJ databases">
        <authorList>
            <person name="Wallberg A."/>
        </authorList>
    </citation>
    <scope>NUCLEOTIDE SEQUENCE [LARGE SCALE GENOMIC DNA]</scope>
</reference>
<comment type="caution">
    <text evidence="15">The sequence shown here is derived from an EMBL/GenBank/DDBJ whole genome shotgun (WGS) entry which is preliminary data.</text>
</comment>
<dbReference type="PROSITE" id="PS00028">
    <property type="entry name" value="ZINC_FINGER_C2H2_1"/>
    <property type="match status" value="5"/>
</dbReference>
<dbReference type="PANTHER" id="PTHR45993">
    <property type="entry name" value="B-CELL LYMPHOMA/LEUKEMIA 11"/>
    <property type="match status" value="1"/>
</dbReference>
<dbReference type="FunFam" id="3.30.160.60:FF:000056">
    <property type="entry name" value="Zinc finger and SCAN domain-containing 20"/>
    <property type="match status" value="1"/>
</dbReference>
<feature type="compositionally biased region" description="Polar residues" evidence="13">
    <location>
        <begin position="393"/>
        <end position="419"/>
    </location>
</feature>
<dbReference type="InterPro" id="IPR057448">
    <property type="entry name" value="BCL-11A_Znf_CCHC"/>
</dbReference>
<dbReference type="FunFam" id="3.30.160.60:FF:000046">
    <property type="entry name" value="Putative B-cell lymphoma/leukemia 11A"/>
    <property type="match status" value="1"/>
</dbReference>
<keyword evidence="7" id="KW-0862">Zinc</keyword>
<feature type="domain" description="C2H2-type" evidence="14">
    <location>
        <begin position="814"/>
        <end position="844"/>
    </location>
</feature>
<comment type="similarity">
    <text evidence="2">Belongs to the krueppel C2H2-type zinc-finger protein family.</text>
</comment>
<dbReference type="GO" id="GO:0003700">
    <property type="term" value="F:DNA-binding transcription factor activity"/>
    <property type="evidence" value="ECO:0007669"/>
    <property type="project" value="TreeGrafter"/>
</dbReference>
<evidence type="ECO:0000256" key="13">
    <source>
        <dbReference type="SAM" id="MobiDB-lite"/>
    </source>
</evidence>
<keyword evidence="9" id="KW-0805">Transcription regulation</keyword>
<feature type="domain" description="C2H2-type" evidence="14">
    <location>
        <begin position="756"/>
        <end position="783"/>
    </location>
</feature>
<feature type="region of interest" description="Disordered" evidence="13">
    <location>
        <begin position="469"/>
        <end position="570"/>
    </location>
</feature>
<proteinExistence type="inferred from homology"/>
<feature type="domain" description="C2H2-type" evidence="14">
    <location>
        <begin position="452"/>
        <end position="479"/>
    </location>
</feature>
<accession>A0AAV2RM03</accession>
<evidence type="ECO:0000256" key="1">
    <source>
        <dbReference type="ARBA" id="ARBA00004123"/>
    </source>
</evidence>
<dbReference type="FunFam" id="3.30.160.60:FF:001175">
    <property type="entry name" value="Zinc finger, C2H2 type"/>
    <property type="match status" value="1"/>
</dbReference>
<feature type="compositionally biased region" description="Low complexity" evidence="13">
    <location>
        <begin position="214"/>
        <end position="233"/>
    </location>
</feature>
<dbReference type="GO" id="GO:0006357">
    <property type="term" value="P:regulation of transcription by RNA polymerase II"/>
    <property type="evidence" value="ECO:0007669"/>
    <property type="project" value="TreeGrafter"/>
</dbReference>
<organism evidence="15 16">
    <name type="scientific">Meganyctiphanes norvegica</name>
    <name type="common">Northern krill</name>
    <name type="synonym">Thysanopoda norvegica</name>
    <dbReference type="NCBI Taxonomy" id="48144"/>
    <lineage>
        <taxon>Eukaryota</taxon>
        <taxon>Metazoa</taxon>
        <taxon>Ecdysozoa</taxon>
        <taxon>Arthropoda</taxon>
        <taxon>Crustacea</taxon>
        <taxon>Multicrustacea</taxon>
        <taxon>Malacostraca</taxon>
        <taxon>Eumalacostraca</taxon>
        <taxon>Eucarida</taxon>
        <taxon>Euphausiacea</taxon>
        <taxon>Euphausiidae</taxon>
        <taxon>Meganyctiphanes</taxon>
    </lineage>
</organism>
<dbReference type="AlphaFoldDB" id="A0AAV2RM03"/>
<evidence type="ECO:0000256" key="2">
    <source>
        <dbReference type="ARBA" id="ARBA00006991"/>
    </source>
</evidence>
<evidence type="ECO:0000256" key="11">
    <source>
        <dbReference type="ARBA" id="ARBA00023242"/>
    </source>
</evidence>
<dbReference type="GO" id="GO:0000978">
    <property type="term" value="F:RNA polymerase II cis-regulatory region sequence-specific DNA binding"/>
    <property type="evidence" value="ECO:0007669"/>
    <property type="project" value="TreeGrafter"/>
</dbReference>
<evidence type="ECO:0000256" key="10">
    <source>
        <dbReference type="ARBA" id="ARBA00023163"/>
    </source>
</evidence>
<evidence type="ECO:0000256" key="8">
    <source>
        <dbReference type="ARBA" id="ARBA00022843"/>
    </source>
</evidence>
<dbReference type="PROSITE" id="PS50157">
    <property type="entry name" value="ZINC_FINGER_C2H2_2"/>
    <property type="match status" value="5"/>
</dbReference>
<keyword evidence="5" id="KW-0677">Repeat</keyword>
<feature type="domain" description="C2H2-type" evidence="14">
    <location>
        <begin position="784"/>
        <end position="806"/>
    </location>
</feature>
<evidence type="ECO:0000259" key="14">
    <source>
        <dbReference type="PROSITE" id="PS50157"/>
    </source>
</evidence>
<dbReference type="InterPro" id="IPR051497">
    <property type="entry name" value="Dev/Hematopoietic_TF"/>
</dbReference>
<comment type="subcellular location">
    <subcellularLocation>
        <location evidence="1">Nucleus</location>
    </subcellularLocation>
</comment>
<feature type="compositionally biased region" description="Basic and acidic residues" evidence="13">
    <location>
        <begin position="124"/>
        <end position="138"/>
    </location>
</feature>
<name>A0AAV2RM03_MEGNR</name>
<keyword evidence="16" id="KW-1185">Reference proteome</keyword>
<dbReference type="GO" id="GO:0008270">
    <property type="term" value="F:zinc ion binding"/>
    <property type="evidence" value="ECO:0007669"/>
    <property type="project" value="UniProtKB-KW"/>
</dbReference>
<evidence type="ECO:0000256" key="7">
    <source>
        <dbReference type="ARBA" id="ARBA00022833"/>
    </source>
</evidence>
<evidence type="ECO:0000256" key="5">
    <source>
        <dbReference type="ARBA" id="ARBA00022737"/>
    </source>
</evidence>
<dbReference type="Proteomes" id="UP001497623">
    <property type="component" value="Unassembled WGS sequence"/>
</dbReference>
<keyword evidence="10" id="KW-0804">Transcription</keyword>
<keyword evidence="6 12" id="KW-0863">Zinc-finger</keyword>
<evidence type="ECO:0000313" key="15">
    <source>
        <dbReference type="EMBL" id="CAL4126792.1"/>
    </source>
</evidence>
<keyword evidence="3" id="KW-1017">Isopeptide bond</keyword>
<evidence type="ECO:0000256" key="12">
    <source>
        <dbReference type="PROSITE-ProRule" id="PRU00042"/>
    </source>
</evidence>
<dbReference type="InterPro" id="IPR013087">
    <property type="entry name" value="Znf_C2H2_type"/>
</dbReference>
<feature type="region of interest" description="Disordered" evidence="13">
    <location>
        <begin position="325"/>
        <end position="419"/>
    </location>
</feature>
<dbReference type="InterPro" id="IPR036236">
    <property type="entry name" value="Znf_C2H2_sf"/>
</dbReference>
<feature type="region of interest" description="Disordered" evidence="13">
    <location>
        <begin position="85"/>
        <end position="152"/>
    </location>
</feature>
<dbReference type="SUPFAM" id="SSF57667">
    <property type="entry name" value="beta-beta-alpha zinc fingers"/>
    <property type="match status" value="3"/>
</dbReference>
<dbReference type="Pfam" id="PF00096">
    <property type="entry name" value="zf-C2H2"/>
    <property type="match status" value="4"/>
</dbReference>
<sequence length="907" mass="99420">MKLQNRASDKMEVLYPGNLALLSMFLKNPENDKENINKEDRKKGEAGPECADVLTCGSCHKDFLLADILRFIQHKVICLSSAALQRPKEEPTAENGTDARSSETNTDASSHHDHNANEDTDDCKDDKRKRESDDDTPVRKKPRSTQDAEANTVDTEPARYVCGTCGSIIVSAWSLVQHVQSTHGILIYREPGQPGPVTSQTPSTPPGAPRPSHTSPLASVSSTATTVSGSSGPIPLLDPTKVDLSKVDLTKVDLSKIVPPMSGSTSLPPHPPLLDPTHPFNLLRMPLGDGRTPFPPGLAPPFVRPGHDFRMDQLLQEGLRLNPGLLPPHFGERPPFLDAGLGAPRHTAPTSLSSGGDPNLDFYSQRLRQLAGTTSPTSSTSPRKPEQIPPVSSPTQAPTPSSLNLSQTPTSTRSEANQQIEKPFTCSTCIKSFRWESNLIIHQRIHTGENDFKCPKCDEVICTPQSLRMHMKSHKKSSGESNSPDSSRPQTEDDIDEEEEEEEEEGEEEEEDEQVDDEEEDMEEEEEIIDTSDEEPEIEKIDDEQDDDAPEDLSTSKSTSTPTLQNVTSSTVDINRNRYIKDPKSVVGELMDKFGLANISAYSEAFHQALKESGRIPTLGKDGEKLYPNGMERTIKLREDLAKGAMPPSLDIAHQTLLGSFDNPYEAQKRLAAAGRDGNLYAGLWLPGLAPGANPRDLFPGLPQSEANFLARKMQMEGSLKPSDIPTSLPKPGTSSIHGTPLSLCPSIKKESRRNDTCEYCGKIFKNCSNLTVHRRSHTGEKPYKCDLCSYACAQSSKLTRHMKTHGRMGKDVYRCRFCDMPFSVASTLEKHMRKCVVNQNKKGLFPPLTTGDHDLGYKAMHFTQIIGDETSKSSSIFAPHFNPSAVTANISNDDTGDSSNLSGPGS</sequence>
<dbReference type="EMBL" id="CAXKWB010024857">
    <property type="protein sequence ID" value="CAL4126792.1"/>
    <property type="molecule type" value="Genomic_DNA"/>
</dbReference>
<feature type="compositionally biased region" description="Polar residues" evidence="13">
    <location>
        <begin position="479"/>
        <end position="489"/>
    </location>
</feature>
<dbReference type="PANTHER" id="PTHR45993:SF6">
    <property type="entry name" value="C2H2-TYPE DOMAIN-CONTAINING PROTEIN"/>
    <property type="match status" value="1"/>
</dbReference>
<feature type="compositionally biased region" description="Polar residues" evidence="13">
    <location>
        <begin position="94"/>
        <end position="108"/>
    </location>
</feature>
<feature type="compositionally biased region" description="Acidic residues" evidence="13">
    <location>
        <begin position="492"/>
        <end position="551"/>
    </location>
</feature>
<keyword evidence="4" id="KW-0479">Metal-binding</keyword>
<protein>
    <recommendedName>
        <fullName evidence="14">C2H2-type domain-containing protein</fullName>
    </recommendedName>
</protein>
<evidence type="ECO:0000256" key="3">
    <source>
        <dbReference type="ARBA" id="ARBA00022499"/>
    </source>
</evidence>
<evidence type="ECO:0000313" key="16">
    <source>
        <dbReference type="Proteomes" id="UP001497623"/>
    </source>
</evidence>
<dbReference type="Gene3D" id="3.30.160.60">
    <property type="entry name" value="Classic Zinc Finger"/>
    <property type="match status" value="4"/>
</dbReference>
<gene>
    <name evidence="15" type="ORF">MNOR_LOCUS25709</name>
</gene>
<keyword evidence="11" id="KW-0539">Nucleus</keyword>
<feature type="compositionally biased region" description="Low complexity" evidence="13">
    <location>
        <begin position="373"/>
        <end position="382"/>
    </location>
</feature>
<evidence type="ECO:0000256" key="6">
    <source>
        <dbReference type="ARBA" id="ARBA00022771"/>
    </source>
</evidence>
<evidence type="ECO:0000256" key="9">
    <source>
        <dbReference type="ARBA" id="ARBA00023015"/>
    </source>
</evidence>
<feature type="domain" description="C2H2-type" evidence="14">
    <location>
        <begin position="424"/>
        <end position="451"/>
    </location>
</feature>
<keyword evidence="8" id="KW-0832">Ubl conjugation</keyword>
<dbReference type="SMART" id="SM00355">
    <property type="entry name" value="ZnF_C2H2"/>
    <property type="match status" value="6"/>
</dbReference>
<dbReference type="GO" id="GO:0005634">
    <property type="term" value="C:nucleus"/>
    <property type="evidence" value="ECO:0007669"/>
    <property type="project" value="UniProtKB-SubCell"/>
</dbReference>